<proteinExistence type="predicted"/>
<dbReference type="Gene3D" id="3.40.50.150">
    <property type="entry name" value="Vaccinia Virus protein VP39"/>
    <property type="match status" value="1"/>
</dbReference>
<evidence type="ECO:0000313" key="1">
    <source>
        <dbReference type="EMBL" id="OYR23361.1"/>
    </source>
</evidence>
<protein>
    <submittedName>
        <fullName evidence="1">Methyltransferase domain protein</fullName>
    </submittedName>
</protein>
<dbReference type="AlphaFoldDB" id="A0A256G9P3"/>
<dbReference type="PANTHER" id="PTHR40036">
    <property type="entry name" value="MACROCIN O-METHYLTRANSFERASE"/>
    <property type="match status" value="1"/>
</dbReference>
<keyword evidence="1" id="KW-0808">Transferase</keyword>
<keyword evidence="1" id="KW-0489">Methyltransferase</keyword>
<accession>A0A256G9P3</accession>
<sequence length="281" mass="32106">MTRNFIQTKGEFMSSFRDFFLNIKRIPDMLQKTNEHLTAISSKLDELTKQNPTDLKENLKNIQKDLSNISANHLPLNSPGALLQELKKVAMRDSVDIVTQEMPEALLFHDGVKFHQYCVDQAKLTGAFCEFGVYSGTSINCFAEHRPEIIFDGFDSFEGLPEEWSGNMLVDFNKGKEPPTVRNNVRLHVGWFSETLPLYAKTVTDVSFIHVDCDIYSSTVTIFENLGSKLRKGSVVLFDEYFVFPGFKLHERKAFEEYILKADLRPKWFAVCGPRAACILE</sequence>
<reference evidence="1 2" key="1">
    <citation type="submission" date="2017-07" db="EMBL/GenBank/DDBJ databases">
        <title>Phylogenetic study on the rhizospheric bacterium Ochrobactrum sp. A44.</title>
        <authorList>
            <person name="Krzyzanowska D.M."/>
            <person name="Ossowicki A."/>
            <person name="Rajewska M."/>
            <person name="Maciag T."/>
            <person name="Kaczynski Z."/>
            <person name="Czerwicka M."/>
            <person name="Jafra S."/>
        </authorList>
    </citation>
    <scope>NUCLEOTIDE SEQUENCE [LARGE SCALE GENOMIC DNA]</scope>
    <source>
        <strain evidence="1 2">OgA9a</strain>
    </source>
</reference>
<dbReference type="InterPro" id="IPR008884">
    <property type="entry name" value="TylF_MeTrfase"/>
</dbReference>
<name>A0A256G9P3_9HYPH</name>
<dbReference type="GO" id="GO:0032259">
    <property type="term" value="P:methylation"/>
    <property type="evidence" value="ECO:0007669"/>
    <property type="project" value="UniProtKB-KW"/>
</dbReference>
<dbReference type="PANTHER" id="PTHR40036:SF1">
    <property type="entry name" value="MACROCIN O-METHYLTRANSFERASE"/>
    <property type="match status" value="1"/>
</dbReference>
<dbReference type="InterPro" id="IPR029063">
    <property type="entry name" value="SAM-dependent_MTases_sf"/>
</dbReference>
<dbReference type="Pfam" id="PF13578">
    <property type="entry name" value="Methyltransf_24"/>
    <property type="match status" value="1"/>
</dbReference>
<organism evidence="1 2">
    <name type="scientific">Brucella grignonensis</name>
    <dbReference type="NCBI Taxonomy" id="94627"/>
    <lineage>
        <taxon>Bacteria</taxon>
        <taxon>Pseudomonadati</taxon>
        <taxon>Pseudomonadota</taxon>
        <taxon>Alphaproteobacteria</taxon>
        <taxon>Hyphomicrobiales</taxon>
        <taxon>Brucellaceae</taxon>
        <taxon>Brucella/Ochrobactrum group</taxon>
        <taxon>Brucella</taxon>
    </lineage>
</organism>
<dbReference type="OrthoDB" id="9811332at2"/>
<keyword evidence="2" id="KW-1185">Reference proteome</keyword>
<dbReference type="SUPFAM" id="SSF53335">
    <property type="entry name" value="S-adenosyl-L-methionine-dependent methyltransferases"/>
    <property type="match status" value="1"/>
</dbReference>
<dbReference type="GO" id="GO:0008168">
    <property type="term" value="F:methyltransferase activity"/>
    <property type="evidence" value="ECO:0007669"/>
    <property type="project" value="UniProtKB-KW"/>
</dbReference>
<gene>
    <name evidence="1" type="ORF">CEV33_4690</name>
</gene>
<dbReference type="Proteomes" id="UP000216478">
    <property type="component" value="Unassembled WGS sequence"/>
</dbReference>
<evidence type="ECO:0000313" key="2">
    <source>
        <dbReference type="Proteomes" id="UP000216478"/>
    </source>
</evidence>
<dbReference type="EMBL" id="NNRL01000060">
    <property type="protein sequence ID" value="OYR23361.1"/>
    <property type="molecule type" value="Genomic_DNA"/>
</dbReference>
<comment type="caution">
    <text evidence="1">The sequence shown here is derived from an EMBL/GenBank/DDBJ whole genome shotgun (WGS) entry which is preliminary data.</text>
</comment>